<comment type="caution">
    <text evidence="2">The sequence shown here is derived from an EMBL/GenBank/DDBJ whole genome shotgun (WGS) entry which is preliminary data.</text>
</comment>
<evidence type="ECO:0000313" key="2">
    <source>
        <dbReference type="EMBL" id="ROI73791.1"/>
    </source>
</evidence>
<dbReference type="AlphaFoldDB" id="A0A3N0XM49"/>
<proteinExistence type="predicted"/>
<dbReference type="Proteomes" id="UP000281406">
    <property type="component" value="Unassembled WGS sequence"/>
</dbReference>
<evidence type="ECO:0000313" key="3">
    <source>
        <dbReference type="Proteomes" id="UP000281406"/>
    </source>
</evidence>
<feature type="compositionally biased region" description="Low complexity" evidence="1">
    <location>
        <begin position="181"/>
        <end position="191"/>
    </location>
</feature>
<gene>
    <name evidence="2" type="ORF">DPX16_22902</name>
</gene>
<feature type="region of interest" description="Disordered" evidence="1">
    <location>
        <begin position="118"/>
        <end position="191"/>
    </location>
</feature>
<protein>
    <submittedName>
        <fullName evidence="2">Uncharacterized protein</fullName>
    </submittedName>
</protein>
<name>A0A3N0XM49_ANAGA</name>
<evidence type="ECO:0000256" key="1">
    <source>
        <dbReference type="SAM" id="MobiDB-lite"/>
    </source>
</evidence>
<dbReference type="EMBL" id="RJVU01069169">
    <property type="protein sequence ID" value="ROI73791.1"/>
    <property type="molecule type" value="Genomic_DNA"/>
</dbReference>
<dbReference type="Gene3D" id="1.10.287.3160">
    <property type="match status" value="1"/>
</dbReference>
<sequence length="191" mass="21408">MALHTMAVLQAYKADVLKETDEGDDLTPEAVKELRRVTDLASRATKHTVHAIGRSMAGSVAAERHLWLNLTEIRDKEKVFLLDTPISQSGLLGEAVNTVVDKFRAAKSQSAALRQFIPRRVRESSNPSPSLPRERSLHRKESTSRRNDPVHPPPAMVWGARDHPLHRQRPHRRLELKRSSKSSAPAPSSRS</sequence>
<feature type="compositionally biased region" description="Basic residues" evidence="1">
    <location>
        <begin position="166"/>
        <end position="175"/>
    </location>
</feature>
<feature type="compositionally biased region" description="Basic and acidic residues" evidence="1">
    <location>
        <begin position="132"/>
        <end position="149"/>
    </location>
</feature>
<accession>A0A3N0XM49</accession>
<reference evidence="2 3" key="1">
    <citation type="submission" date="2018-10" db="EMBL/GenBank/DDBJ databases">
        <title>Genome assembly for a Yunnan-Guizhou Plateau 3E fish, Anabarilius grahami (Regan), and its evolutionary and genetic applications.</title>
        <authorList>
            <person name="Jiang W."/>
        </authorList>
    </citation>
    <scope>NUCLEOTIDE SEQUENCE [LARGE SCALE GENOMIC DNA]</scope>
    <source>
        <strain evidence="2">AG-KIZ</strain>
        <tissue evidence="2">Muscle</tissue>
    </source>
</reference>
<dbReference type="OrthoDB" id="8948664at2759"/>
<organism evidence="2 3">
    <name type="scientific">Anabarilius grahami</name>
    <name type="common">Kanglang fish</name>
    <name type="synonym">Barilius grahami</name>
    <dbReference type="NCBI Taxonomy" id="495550"/>
    <lineage>
        <taxon>Eukaryota</taxon>
        <taxon>Metazoa</taxon>
        <taxon>Chordata</taxon>
        <taxon>Craniata</taxon>
        <taxon>Vertebrata</taxon>
        <taxon>Euteleostomi</taxon>
        <taxon>Actinopterygii</taxon>
        <taxon>Neopterygii</taxon>
        <taxon>Teleostei</taxon>
        <taxon>Ostariophysi</taxon>
        <taxon>Cypriniformes</taxon>
        <taxon>Xenocyprididae</taxon>
        <taxon>Xenocypridinae</taxon>
        <taxon>Xenocypridinae incertae sedis</taxon>
        <taxon>Anabarilius</taxon>
    </lineage>
</organism>
<keyword evidence="3" id="KW-1185">Reference proteome</keyword>